<organism evidence="1 2">
    <name type="scientific">Pangasius djambal</name>
    <dbReference type="NCBI Taxonomy" id="1691987"/>
    <lineage>
        <taxon>Eukaryota</taxon>
        <taxon>Metazoa</taxon>
        <taxon>Chordata</taxon>
        <taxon>Craniata</taxon>
        <taxon>Vertebrata</taxon>
        <taxon>Euteleostomi</taxon>
        <taxon>Actinopterygii</taxon>
        <taxon>Neopterygii</taxon>
        <taxon>Teleostei</taxon>
        <taxon>Ostariophysi</taxon>
        <taxon>Siluriformes</taxon>
        <taxon>Pangasiidae</taxon>
        <taxon>Pangasius</taxon>
    </lineage>
</organism>
<accession>A0ACC5ZKX9</accession>
<keyword evidence="2" id="KW-1185">Reference proteome</keyword>
<dbReference type="Proteomes" id="UP000830395">
    <property type="component" value="Chromosome 27"/>
</dbReference>
<sequence>MTLTERLCISISEILHNCINVEEHFFPLEGLKKKIQYTDPEPQGHCRSVISL</sequence>
<evidence type="ECO:0000313" key="1">
    <source>
        <dbReference type="EMBL" id="MCJ8748684.1"/>
    </source>
</evidence>
<protein>
    <submittedName>
        <fullName evidence="1">Uncharacterized protein</fullName>
    </submittedName>
</protein>
<gene>
    <name evidence="1" type="ORF">PDJAM_G00167550</name>
</gene>
<proteinExistence type="predicted"/>
<reference evidence="1" key="1">
    <citation type="submission" date="2020-02" db="EMBL/GenBank/DDBJ databases">
        <title>Genome sequencing of the panga catfish, Pangasius djambal.</title>
        <authorList>
            <person name="Wen M."/>
            <person name="Zahm M."/>
            <person name="Roques C."/>
            <person name="Cabau C."/>
            <person name="Klopp C."/>
            <person name="Donnadieu C."/>
            <person name="Jouanno E."/>
            <person name="Avarre J.-C."/>
            <person name="Campet M."/>
            <person name="Ha T."/>
            <person name="Dugue R."/>
            <person name="Lampietro C."/>
            <person name="Louis A."/>
            <person name="Herpin A."/>
            <person name="Echchiki A."/>
            <person name="Berthelot C."/>
            <person name="Parey E."/>
            <person name="Roest-Crollius H."/>
            <person name="Braasch I."/>
            <person name="Postlethwait J.H."/>
            <person name="Bobe J."/>
            <person name="Montfort J."/>
            <person name="Bouchez O."/>
            <person name="Begum T."/>
            <person name="Schartl M."/>
            <person name="Gustiano R."/>
            <person name="Guiguen Y."/>
        </authorList>
    </citation>
    <scope>NUCLEOTIDE SEQUENCE</scope>
    <source>
        <strain evidence="1">Pdj_M5554</strain>
    </source>
</reference>
<dbReference type="EMBL" id="CM041001">
    <property type="protein sequence ID" value="MCJ8748684.1"/>
    <property type="molecule type" value="Genomic_DNA"/>
</dbReference>
<name>A0ACC5ZKX9_9TELE</name>
<evidence type="ECO:0000313" key="2">
    <source>
        <dbReference type="Proteomes" id="UP000830395"/>
    </source>
</evidence>
<comment type="caution">
    <text evidence="1">The sequence shown here is derived from an EMBL/GenBank/DDBJ whole genome shotgun (WGS) entry which is preliminary data.</text>
</comment>
<feature type="non-terminal residue" evidence="1">
    <location>
        <position position="52"/>
    </location>
</feature>